<keyword evidence="2 9" id="KW-0698">rRNA processing</keyword>
<organism evidence="13 14">
    <name type="scientific">Photobacterium atrarenae</name>
    <dbReference type="NCBI Taxonomy" id="865757"/>
    <lineage>
        <taxon>Bacteria</taxon>
        <taxon>Pseudomonadati</taxon>
        <taxon>Pseudomonadota</taxon>
        <taxon>Gammaproteobacteria</taxon>
        <taxon>Vibrionales</taxon>
        <taxon>Vibrionaceae</taxon>
        <taxon>Photobacterium</taxon>
    </lineage>
</organism>
<dbReference type="PROSITE" id="PS01231">
    <property type="entry name" value="TRMA_2"/>
    <property type="match status" value="1"/>
</dbReference>
<evidence type="ECO:0000256" key="7">
    <source>
        <dbReference type="ARBA" id="ARBA00023004"/>
    </source>
</evidence>
<feature type="binding site" evidence="9 10">
    <location>
        <position position="274"/>
    </location>
    <ligand>
        <name>S-adenosyl-L-methionine</name>
        <dbReference type="ChEBI" id="CHEBI:59789"/>
    </ligand>
</feature>
<dbReference type="InterPro" id="IPR001566">
    <property type="entry name" value="23S_rRNA_MeTrfase_RlmD"/>
</dbReference>
<evidence type="ECO:0000256" key="3">
    <source>
        <dbReference type="ARBA" id="ARBA00022603"/>
    </source>
</evidence>
<dbReference type="InterPro" id="IPR030391">
    <property type="entry name" value="MeTrfase_TrmA_CS"/>
</dbReference>
<dbReference type="InterPro" id="IPR010280">
    <property type="entry name" value="U5_MeTrfase_fam"/>
</dbReference>
<evidence type="ECO:0000259" key="12">
    <source>
        <dbReference type="PROSITE" id="PS50926"/>
    </source>
</evidence>
<name>A0ABY5GG12_9GAMM</name>
<dbReference type="RefSeq" id="WP_255389474.1">
    <property type="nucleotide sequence ID" value="NZ_CP101508.1"/>
</dbReference>
<dbReference type="EC" id="2.1.1.190" evidence="9"/>
<dbReference type="HAMAP" id="MF_01010">
    <property type="entry name" value="23SrRNA_methyltr_RlmD"/>
    <property type="match status" value="1"/>
</dbReference>
<keyword evidence="7 9" id="KW-0408">Iron</keyword>
<protein>
    <recommendedName>
        <fullName evidence="9">23S rRNA (uracil(1939)-C(5))-methyltransferase RlmD</fullName>
        <ecNumber evidence="9">2.1.1.190</ecNumber>
    </recommendedName>
    <alternativeName>
        <fullName evidence="9">23S rRNA(m5U1939)-methyltransferase</fullName>
    </alternativeName>
</protein>
<dbReference type="InterPro" id="IPR030390">
    <property type="entry name" value="MeTrfase_TrmA_AS"/>
</dbReference>
<comment type="catalytic activity">
    <reaction evidence="9">
        <text>uridine(1939) in 23S rRNA + S-adenosyl-L-methionine = 5-methyluridine(1939) in 23S rRNA + S-adenosyl-L-homocysteine + H(+)</text>
        <dbReference type="Rhea" id="RHEA:42908"/>
        <dbReference type="Rhea" id="RHEA-COMP:10278"/>
        <dbReference type="Rhea" id="RHEA-COMP:10279"/>
        <dbReference type="ChEBI" id="CHEBI:15378"/>
        <dbReference type="ChEBI" id="CHEBI:57856"/>
        <dbReference type="ChEBI" id="CHEBI:59789"/>
        <dbReference type="ChEBI" id="CHEBI:65315"/>
        <dbReference type="ChEBI" id="CHEBI:74447"/>
        <dbReference type="EC" id="2.1.1.190"/>
    </reaction>
</comment>
<feature type="binding site" evidence="9">
    <location>
        <position position="171"/>
    </location>
    <ligand>
        <name>[4Fe-4S] cluster</name>
        <dbReference type="ChEBI" id="CHEBI:49883"/>
    </ligand>
</feature>
<feature type="active site" description="Nucleophile" evidence="9 10">
    <location>
        <position position="398"/>
    </location>
</feature>
<dbReference type="PANTHER" id="PTHR11061:SF49">
    <property type="entry name" value="23S RRNA (URACIL(1939)-C(5))-METHYLTRANSFERASE RLMD"/>
    <property type="match status" value="1"/>
</dbReference>
<dbReference type="InterPro" id="IPR029063">
    <property type="entry name" value="SAM-dependent_MTases_sf"/>
</dbReference>
<dbReference type="CDD" id="cd02440">
    <property type="entry name" value="AdoMet_MTases"/>
    <property type="match status" value="1"/>
</dbReference>
<feature type="binding site" evidence="9 10">
    <location>
        <position position="372"/>
    </location>
    <ligand>
        <name>S-adenosyl-L-methionine</name>
        <dbReference type="ChEBI" id="CHEBI:59789"/>
    </ligand>
</feature>
<keyword evidence="14" id="KW-1185">Reference proteome</keyword>
<dbReference type="PANTHER" id="PTHR11061">
    <property type="entry name" value="RNA M5U METHYLTRANSFERASE"/>
    <property type="match status" value="1"/>
</dbReference>
<dbReference type="InterPro" id="IPR012340">
    <property type="entry name" value="NA-bd_OB-fold"/>
</dbReference>
<evidence type="ECO:0000256" key="9">
    <source>
        <dbReference type="HAMAP-Rule" id="MF_01010"/>
    </source>
</evidence>
<proteinExistence type="inferred from homology"/>
<gene>
    <name evidence="9 13" type="primary">rlmD</name>
    <name evidence="13" type="ORF">NNL38_02455</name>
</gene>
<dbReference type="NCBIfam" id="TIGR00479">
    <property type="entry name" value="rumA"/>
    <property type="match status" value="1"/>
</dbReference>
<accession>A0ABY5GG12</accession>
<evidence type="ECO:0000313" key="13">
    <source>
        <dbReference type="EMBL" id="UTV28189.1"/>
    </source>
</evidence>
<evidence type="ECO:0000256" key="5">
    <source>
        <dbReference type="ARBA" id="ARBA00022691"/>
    </source>
</evidence>
<sequence>MARFFKPQKRKLTDTKHKEMTIRRLDHLGAGIGHLGKKPVFVDGALPDETVVVQLTEDKKQYARAKVIKRLNDSPARTQPQCPIYEQCGGCNLQHLSHAGQVAAKQQALGELMGKFAASAQGQSFEQAPPIAADAWHYRRRARFSLRAEGGPLQFGFRRKQSKAIVDVSHCPVLVGSLNALLPPLWELLAGLKGKKHLGHVELVEADNGRVVMIRHLQPFNESDRAALLSFAEQYGVILYLAPTADSLERVAGEAPYYALDGQKLYFTPRDFIQVNASVNARMVQQALDWLEVGPQDRVLDLFCGLGNFSLPLAKVAQAVVGVEGVDEMVHRATDNATQAQLTNTEFYQANLEQDVTTQPWAQTPFSKILLDPARAGAAGVMAHVVKLAPERVVYVSCNPATLARDSQVLLQQGYQLARLGMLDMFPHTGHLESMALFIQSEQGRKK</sequence>
<dbReference type="PROSITE" id="PS50926">
    <property type="entry name" value="TRAM"/>
    <property type="match status" value="1"/>
</dbReference>
<keyword evidence="3 9" id="KW-0489">Methyltransferase</keyword>
<feature type="binding site" evidence="9">
    <location>
        <position position="351"/>
    </location>
    <ligand>
        <name>S-adenosyl-L-methionine</name>
        <dbReference type="ChEBI" id="CHEBI:59789"/>
    </ligand>
</feature>
<feature type="active site" evidence="11">
    <location>
        <position position="398"/>
    </location>
</feature>
<evidence type="ECO:0000256" key="10">
    <source>
        <dbReference type="PROSITE-ProRule" id="PRU01024"/>
    </source>
</evidence>
<dbReference type="Gene3D" id="3.40.50.150">
    <property type="entry name" value="Vaccinia Virus protein VP39"/>
    <property type="match status" value="1"/>
</dbReference>
<feature type="binding site" evidence="9 10">
    <location>
        <position position="303"/>
    </location>
    <ligand>
        <name>S-adenosyl-L-methionine</name>
        <dbReference type="ChEBI" id="CHEBI:59789"/>
    </ligand>
</feature>
<dbReference type="SUPFAM" id="SSF53335">
    <property type="entry name" value="S-adenosyl-L-methionine-dependent methyltransferases"/>
    <property type="match status" value="1"/>
</dbReference>
<dbReference type="Pfam" id="PF01938">
    <property type="entry name" value="TRAM"/>
    <property type="match status" value="1"/>
</dbReference>
<feature type="binding site" evidence="9">
    <location>
        <position position="91"/>
    </location>
    <ligand>
        <name>[4Fe-4S] cluster</name>
        <dbReference type="ChEBI" id="CHEBI:49883"/>
    </ligand>
</feature>
<dbReference type="Gene3D" id="2.40.50.140">
    <property type="entry name" value="Nucleic acid-binding proteins"/>
    <property type="match status" value="1"/>
</dbReference>
<feature type="binding site" evidence="9">
    <location>
        <position position="88"/>
    </location>
    <ligand>
        <name>[4Fe-4S] cluster</name>
        <dbReference type="ChEBI" id="CHEBI:49883"/>
    </ligand>
</feature>
<keyword evidence="6 9" id="KW-0479">Metal-binding</keyword>
<feature type="domain" description="TRAM" evidence="12">
    <location>
        <begin position="11"/>
        <end position="69"/>
    </location>
</feature>
<dbReference type="Pfam" id="PF05958">
    <property type="entry name" value="tRNA_U5-meth_tr"/>
    <property type="match status" value="1"/>
</dbReference>
<keyword evidence="8 9" id="KW-0411">Iron-sulfur</keyword>
<reference evidence="13" key="1">
    <citation type="submission" date="2022-07" db="EMBL/GenBank/DDBJ databases">
        <title>Genome sequencing of Photobacterium atrarenae GJH2-4.</title>
        <authorList>
            <person name="Park S.-J."/>
        </authorList>
    </citation>
    <scope>NUCLEOTIDE SEQUENCE</scope>
    <source>
        <strain evidence="13">GJH2-4</strain>
    </source>
</reference>
<keyword evidence="5 9" id="KW-0949">S-adenosyl-L-methionine</keyword>
<dbReference type="Gene3D" id="2.40.50.1070">
    <property type="match status" value="1"/>
</dbReference>
<evidence type="ECO:0000256" key="4">
    <source>
        <dbReference type="ARBA" id="ARBA00022679"/>
    </source>
</evidence>
<evidence type="ECO:0000256" key="2">
    <source>
        <dbReference type="ARBA" id="ARBA00022552"/>
    </source>
</evidence>
<evidence type="ECO:0000256" key="11">
    <source>
        <dbReference type="PROSITE-ProRule" id="PRU10015"/>
    </source>
</evidence>
<evidence type="ECO:0000256" key="1">
    <source>
        <dbReference type="ARBA" id="ARBA00022485"/>
    </source>
</evidence>
<feature type="binding site" evidence="9">
    <location>
        <position position="308"/>
    </location>
    <ligand>
        <name>S-adenosyl-L-methionine</name>
        <dbReference type="ChEBI" id="CHEBI:59789"/>
    </ligand>
</feature>
<dbReference type="Proteomes" id="UP001057998">
    <property type="component" value="Chromosome 1"/>
</dbReference>
<feature type="binding site" evidence="9 10">
    <location>
        <position position="324"/>
    </location>
    <ligand>
        <name>S-adenosyl-L-methionine</name>
        <dbReference type="ChEBI" id="CHEBI:59789"/>
    </ligand>
</feature>
<dbReference type="GO" id="GO:0032259">
    <property type="term" value="P:methylation"/>
    <property type="evidence" value="ECO:0007669"/>
    <property type="project" value="UniProtKB-KW"/>
</dbReference>
<dbReference type="GO" id="GO:0008168">
    <property type="term" value="F:methyltransferase activity"/>
    <property type="evidence" value="ECO:0007669"/>
    <property type="project" value="UniProtKB-KW"/>
</dbReference>
<dbReference type="SUPFAM" id="SSF50249">
    <property type="entry name" value="Nucleic acid-binding proteins"/>
    <property type="match status" value="1"/>
</dbReference>
<dbReference type="PROSITE" id="PS01230">
    <property type="entry name" value="TRMA_1"/>
    <property type="match status" value="1"/>
</dbReference>
<evidence type="ECO:0000256" key="8">
    <source>
        <dbReference type="ARBA" id="ARBA00023014"/>
    </source>
</evidence>
<dbReference type="PROSITE" id="PS51687">
    <property type="entry name" value="SAM_MT_RNA_M5U"/>
    <property type="match status" value="1"/>
</dbReference>
<dbReference type="NCBIfam" id="NF009639">
    <property type="entry name" value="PRK13168.1"/>
    <property type="match status" value="1"/>
</dbReference>
<evidence type="ECO:0000256" key="6">
    <source>
        <dbReference type="ARBA" id="ARBA00022723"/>
    </source>
</evidence>
<dbReference type="InterPro" id="IPR002792">
    <property type="entry name" value="TRAM_dom"/>
</dbReference>
<keyword evidence="1 9" id="KW-0004">4Fe-4S</keyword>
<comment type="similarity">
    <text evidence="9">Belongs to the class I-like SAM-binding methyltransferase superfamily. RNA M5U methyltransferase family. RlmD subfamily.</text>
</comment>
<keyword evidence="4 9" id="KW-0808">Transferase</keyword>
<evidence type="ECO:0000313" key="14">
    <source>
        <dbReference type="Proteomes" id="UP001057998"/>
    </source>
</evidence>
<dbReference type="EMBL" id="CP101508">
    <property type="protein sequence ID" value="UTV28189.1"/>
    <property type="molecule type" value="Genomic_DNA"/>
</dbReference>
<comment type="function">
    <text evidence="9">Catalyzes the formation of 5-methyl-uridine at position 1939 (m5U1939) in 23S rRNA.</text>
</comment>
<feature type="binding site" evidence="9">
    <location>
        <position position="82"/>
    </location>
    <ligand>
        <name>[4Fe-4S] cluster</name>
        <dbReference type="ChEBI" id="CHEBI:49883"/>
    </ligand>
</feature>